<dbReference type="InterPro" id="IPR027417">
    <property type="entry name" value="P-loop_NTPase"/>
</dbReference>
<dbReference type="InterPro" id="IPR031327">
    <property type="entry name" value="MCM"/>
</dbReference>
<dbReference type="GO" id="GO:0005634">
    <property type="term" value="C:nucleus"/>
    <property type="evidence" value="ECO:0007669"/>
    <property type="project" value="UniProtKB-SubCell"/>
</dbReference>
<dbReference type="PROSITE" id="PS00847">
    <property type="entry name" value="MCM_1"/>
    <property type="match status" value="1"/>
</dbReference>
<dbReference type="Gene3D" id="3.40.50.300">
    <property type="entry name" value="P-loop containing nucleotide triphosphate hydrolases"/>
    <property type="match status" value="1"/>
</dbReference>
<evidence type="ECO:0000256" key="5">
    <source>
        <dbReference type="RuleBase" id="RU004070"/>
    </source>
</evidence>
<dbReference type="InterPro" id="IPR033762">
    <property type="entry name" value="MCM_OB"/>
</dbReference>
<dbReference type="PROSITE" id="PS50051">
    <property type="entry name" value="MCM_2"/>
    <property type="match status" value="1"/>
</dbReference>
<organism evidence="8 9">
    <name type="scientific">Peronospora effusa</name>
    <dbReference type="NCBI Taxonomy" id="542832"/>
    <lineage>
        <taxon>Eukaryota</taxon>
        <taxon>Sar</taxon>
        <taxon>Stramenopiles</taxon>
        <taxon>Oomycota</taxon>
        <taxon>Peronosporomycetes</taxon>
        <taxon>Peronosporales</taxon>
        <taxon>Peronosporaceae</taxon>
        <taxon>Peronospora</taxon>
    </lineage>
</organism>
<feature type="region of interest" description="Disordered" evidence="6">
    <location>
        <begin position="836"/>
        <end position="863"/>
    </location>
</feature>
<dbReference type="Pfam" id="PF00493">
    <property type="entry name" value="MCM"/>
    <property type="match status" value="1"/>
</dbReference>
<dbReference type="Pfam" id="PF17855">
    <property type="entry name" value="MCM_lid"/>
    <property type="match status" value="1"/>
</dbReference>
<dbReference type="PRINTS" id="PR01657">
    <property type="entry name" value="MCMFAMILY"/>
</dbReference>
<dbReference type="GO" id="GO:0017116">
    <property type="term" value="F:single-stranded DNA helicase activity"/>
    <property type="evidence" value="ECO:0007669"/>
    <property type="project" value="TreeGrafter"/>
</dbReference>
<dbReference type="GO" id="GO:0042555">
    <property type="term" value="C:MCM complex"/>
    <property type="evidence" value="ECO:0007669"/>
    <property type="project" value="TreeGrafter"/>
</dbReference>
<dbReference type="GO" id="GO:0003697">
    <property type="term" value="F:single-stranded DNA binding"/>
    <property type="evidence" value="ECO:0007669"/>
    <property type="project" value="TreeGrafter"/>
</dbReference>
<feature type="region of interest" description="Disordered" evidence="6">
    <location>
        <begin position="668"/>
        <end position="697"/>
    </location>
</feature>
<evidence type="ECO:0000256" key="6">
    <source>
        <dbReference type="SAM" id="MobiDB-lite"/>
    </source>
</evidence>
<sequence>MGLNITNTLLQKTRWVASKLSLRRWQFKKRSRMETTQLRPIALAGASRCFTGSSTQCNHFSRTPSGAQYEQGKYRWRRLQCRGQHVEDLPNVRAQVLTLEYESTVSELLFIGLQTMSSTTTDEGTGAHFERLAPEYQVTFARFLRRHYRSELQQLYQRLCLVSKPLTALNSSPESNLFRLLDFNVQLGTLLFRHPEQLLPLFHMALANEVGRNASDKPLDGDGLPSIPLKLRRKLKVRVENLPPVAPLRKHAISAIRSNDVKQLIQIAGTVVRTGVIKMQETEREYQCCNVRCGHRFLVKSDPEQGNVLEIPKVCPSDSTGDTSSGGKKPCKSMQFMPLGGAEGSVVSDHQVIKIQEQASKLGVGSIPRSMLVVLEDDLVDSVKAGDQVVVVGILMRTWKPCVRGVRCDLETTIKANSIRIKNASTSHVLVTEELRAEFAHFWAKHRQHPVRGRNEIVASICPKVYGLFIVKLAVALTVIGGVSYVDDTGMKTRGEPHMLLVGDPGTGNSQFLRFTAELSPRSVLTTGIGATSAGLTCTAVKDGGEWMLEAGALVLADRGVCCIDEFSSIRNNDRTSIHEAMEQQTLSVAKAGLVCKLNARTTIFAVTNPKGRYDPTKDVSVNTSIASPLLSRFDLILVLLDRVNKRWDNVISSFILKQAVGTNTSVKEEAEYHENESAFKSVDRQEPRSSAPEEGPSVWSIQTLQAYICYVKDKYQPQLSRAAMTILQRYYQRQRASDSRSAARTTIRLLESLTRLAQAHARLMCHSEVAVMDAVVAVFVMEVSKSTDNCSDMLEGGVESVLHSNFSENPQEEYLLQEKLVLDYLMLQEFSTADDSQSDFAASEPPTNSRNHPLQQQPDPVTRYPLATDKYQKADVKDEFAGDVCFPGNKEQQVPVASRPWDGNQQQNGGTHSDLKQRHESSSLQSVPWSQRQHSLTPAPISQSKVNGDEDLDIMDDYRRGLYNQNRKEDSDAPSETRFDFGRWSQQAKASHESIISKWKK</sequence>
<feature type="compositionally biased region" description="Polar residues" evidence="6">
    <location>
        <begin position="836"/>
        <end position="860"/>
    </location>
</feature>
<evidence type="ECO:0000259" key="7">
    <source>
        <dbReference type="PROSITE" id="PS50051"/>
    </source>
</evidence>
<accession>A0A425C685</accession>
<dbReference type="InterPro" id="IPR001208">
    <property type="entry name" value="MCM_dom"/>
</dbReference>
<comment type="similarity">
    <text evidence="5">Belongs to the MCM family.</text>
</comment>
<dbReference type="SUPFAM" id="SSF52540">
    <property type="entry name" value="P-loop containing nucleoside triphosphate hydrolases"/>
    <property type="match status" value="1"/>
</dbReference>
<feature type="domain" description="MCM C-terminal AAA(+) ATPase" evidence="7">
    <location>
        <begin position="453"/>
        <end position="656"/>
    </location>
</feature>
<evidence type="ECO:0000256" key="2">
    <source>
        <dbReference type="ARBA" id="ARBA00022741"/>
    </source>
</evidence>
<dbReference type="PANTHER" id="PTHR11630">
    <property type="entry name" value="DNA REPLICATION LICENSING FACTOR MCM FAMILY MEMBER"/>
    <property type="match status" value="1"/>
</dbReference>
<dbReference type="AlphaFoldDB" id="A0A425C685"/>
<dbReference type="EC" id="3.6.4.12" evidence="1"/>
<comment type="caution">
    <text evidence="8">The sequence shown here is derived from an EMBL/GenBank/DDBJ whole genome shotgun (WGS) entry which is preliminary data.</text>
</comment>
<dbReference type="InterPro" id="IPR041562">
    <property type="entry name" value="MCM_lid"/>
</dbReference>
<dbReference type="EMBL" id="QKXF01000324">
    <property type="protein sequence ID" value="RQM12527.1"/>
    <property type="molecule type" value="Genomic_DNA"/>
</dbReference>
<keyword evidence="4 5" id="KW-0238">DNA-binding</keyword>
<keyword evidence="3 5" id="KW-0067">ATP-binding</keyword>
<keyword evidence="2 5" id="KW-0547">Nucleotide-binding</keyword>
<evidence type="ECO:0000256" key="1">
    <source>
        <dbReference type="ARBA" id="ARBA00012551"/>
    </source>
</evidence>
<dbReference type="SMART" id="SM00350">
    <property type="entry name" value="MCM"/>
    <property type="match status" value="1"/>
</dbReference>
<dbReference type="GO" id="GO:0006260">
    <property type="term" value="P:DNA replication"/>
    <property type="evidence" value="ECO:0007669"/>
    <property type="project" value="InterPro"/>
</dbReference>
<feature type="compositionally biased region" description="Basic and acidic residues" evidence="6">
    <location>
        <begin position="957"/>
        <end position="982"/>
    </location>
</feature>
<dbReference type="FunFam" id="3.40.50.300:FF:000671">
    <property type="entry name" value="DNA helicase MCM9 isoform X1"/>
    <property type="match status" value="1"/>
</dbReference>
<dbReference type="InterPro" id="IPR018525">
    <property type="entry name" value="MCM_CS"/>
</dbReference>
<dbReference type="Pfam" id="PF17207">
    <property type="entry name" value="MCM_OB"/>
    <property type="match status" value="1"/>
</dbReference>
<evidence type="ECO:0000256" key="3">
    <source>
        <dbReference type="ARBA" id="ARBA00022840"/>
    </source>
</evidence>
<dbReference type="GO" id="GO:0016787">
    <property type="term" value="F:hydrolase activity"/>
    <property type="evidence" value="ECO:0007669"/>
    <property type="project" value="UniProtKB-KW"/>
</dbReference>
<feature type="region of interest" description="Disordered" evidence="6">
    <location>
        <begin position="883"/>
        <end position="1002"/>
    </location>
</feature>
<dbReference type="GO" id="GO:0000724">
    <property type="term" value="P:double-strand break repair via homologous recombination"/>
    <property type="evidence" value="ECO:0007669"/>
    <property type="project" value="TreeGrafter"/>
</dbReference>
<protein>
    <recommendedName>
        <fullName evidence="1">DNA helicase</fullName>
        <ecNumber evidence="1">3.6.4.12</ecNumber>
    </recommendedName>
</protein>
<evidence type="ECO:0000313" key="9">
    <source>
        <dbReference type="Proteomes" id="UP000286097"/>
    </source>
</evidence>
<feature type="compositionally biased region" description="Basic and acidic residues" evidence="6">
    <location>
        <begin position="668"/>
        <end position="688"/>
    </location>
</feature>
<dbReference type="PANTHER" id="PTHR11630:SF48">
    <property type="entry name" value="DNA HELICASE MCM9"/>
    <property type="match status" value="1"/>
</dbReference>
<dbReference type="GO" id="GO:0005524">
    <property type="term" value="F:ATP binding"/>
    <property type="evidence" value="ECO:0007669"/>
    <property type="project" value="UniProtKB-KW"/>
</dbReference>
<feature type="compositionally biased region" description="Polar residues" evidence="6">
    <location>
        <begin position="923"/>
        <end position="947"/>
    </location>
</feature>
<evidence type="ECO:0000313" key="8">
    <source>
        <dbReference type="EMBL" id="RQM12527.1"/>
    </source>
</evidence>
<reference evidence="8 9" key="1">
    <citation type="submission" date="2018-06" db="EMBL/GenBank/DDBJ databases">
        <title>Comparative genomics of downy mildews reveals potential adaptations to biotrophy.</title>
        <authorList>
            <person name="Fletcher K."/>
            <person name="Klosterman S.J."/>
            <person name="Derevnina L."/>
            <person name="Martin F."/>
            <person name="Koike S."/>
            <person name="Reyes Chin-Wo S."/>
            <person name="Mou B."/>
            <person name="Michelmore R."/>
        </authorList>
    </citation>
    <scope>NUCLEOTIDE SEQUENCE [LARGE SCALE GENOMIC DNA]</scope>
    <source>
        <strain evidence="8 9">R13</strain>
    </source>
</reference>
<name>A0A425C685_9STRA</name>
<dbReference type="SUPFAM" id="SSF50249">
    <property type="entry name" value="Nucleic acid-binding proteins"/>
    <property type="match status" value="1"/>
</dbReference>
<gene>
    <name evidence="8" type="ORF">DD237_006300</name>
</gene>
<dbReference type="InterPro" id="IPR012340">
    <property type="entry name" value="NA-bd_OB-fold"/>
</dbReference>
<dbReference type="Proteomes" id="UP000286097">
    <property type="component" value="Unassembled WGS sequence"/>
</dbReference>
<evidence type="ECO:0000256" key="4">
    <source>
        <dbReference type="ARBA" id="ARBA00023125"/>
    </source>
</evidence>
<proteinExistence type="inferred from homology"/>
<dbReference type="Gene3D" id="2.40.50.140">
    <property type="entry name" value="Nucleic acid-binding proteins"/>
    <property type="match status" value="1"/>
</dbReference>
<dbReference type="VEuPathDB" id="FungiDB:DD237_006300"/>